<proteinExistence type="predicted"/>
<dbReference type="Proteomes" id="UP001283361">
    <property type="component" value="Unassembled WGS sequence"/>
</dbReference>
<evidence type="ECO:0000313" key="2">
    <source>
        <dbReference type="Proteomes" id="UP001283361"/>
    </source>
</evidence>
<name>A0AAE0ZLU9_9GAST</name>
<comment type="caution">
    <text evidence="1">The sequence shown here is derived from an EMBL/GenBank/DDBJ whole genome shotgun (WGS) entry which is preliminary data.</text>
</comment>
<organism evidence="1 2">
    <name type="scientific">Elysia crispata</name>
    <name type="common">lettuce slug</name>
    <dbReference type="NCBI Taxonomy" id="231223"/>
    <lineage>
        <taxon>Eukaryota</taxon>
        <taxon>Metazoa</taxon>
        <taxon>Spiralia</taxon>
        <taxon>Lophotrochozoa</taxon>
        <taxon>Mollusca</taxon>
        <taxon>Gastropoda</taxon>
        <taxon>Heterobranchia</taxon>
        <taxon>Euthyneura</taxon>
        <taxon>Panpulmonata</taxon>
        <taxon>Sacoglossa</taxon>
        <taxon>Placobranchoidea</taxon>
        <taxon>Plakobranchidae</taxon>
        <taxon>Elysia</taxon>
    </lineage>
</organism>
<dbReference type="AlphaFoldDB" id="A0AAE0ZLU9"/>
<dbReference type="EMBL" id="JAWDGP010003705">
    <property type="protein sequence ID" value="KAK3771595.1"/>
    <property type="molecule type" value="Genomic_DNA"/>
</dbReference>
<keyword evidence="2" id="KW-1185">Reference proteome</keyword>
<sequence length="49" mass="5216">CYRSFKKSDAAAKNDSVTGKTHLPTAAASVNAASSFIQKRAEEVFVKLA</sequence>
<accession>A0AAE0ZLU9</accession>
<feature type="non-terminal residue" evidence="1">
    <location>
        <position position="1"/>
    </location>
</feature>
<evidence type="ECO:0000313" key="1">
    <source>
        <dbReference type="EMBL" id="KAK3771595.1"/>
    </source>
</evidence>
<reference evidence="1" key="1">
    <citation type="journal article" date="2023" name="G3 (Bethesda)">
        <title>A reference genome for the long-term kleptoplast-retaining sea slug Elysia crispata morphotype clarki.</title>
        <authorList>
            <person name="Eastman K.E."/>
            <person name="Pendleton A.L."/>
            <person name="Shaikh M.A."/>
            <person name="Suttiyut T."/>
            <person name="Ogas R."/>
            <person name="Tomko P."/>
            <person name="Gavelis G."/>
            <person name="Widhalm J.R."/>
            <person name="Wisecaver J.H."/>
        </authorList>
    </citation>
    <scope>NUCLEOTIDE SEQUENCE</scope>
    <source>
        <strain evidence="1">ECLA1</strain>
    </source>
</reference>
<gene>
    <name evidence="1" type="ORF">RRG08_050665</name>
</gene>
<protein>
    <submittedName>
        <fullName evidence="1">Uncharacterized protein</fullName>
    </submittedName>
</protein>